<dbReference type="Proteomes" id="UP000266691">
    <property type="component" value="Unassembled WGS sequence"/>
</dbReference>
<dbReference type="Pfam" id="PF12843">
    <property type="entry name" value="QSregVF_b"/>
    <property type="match status" value="1"/>
</dbReference>
<sequence length="80" mass="9527">MEIKPDSKELLELAHYKMPYGKYKGRYLIDLPLPYLVWFQQKGFPEGKLGKFLNIMLTIKDNNLEPIIRKLQKEFPRQSS</sequence>
<dbReference type="EMBL" id="QXFI01000032">
    <property type="protein sequence ID" value="RIV43267.1"/>
    <property type="molecule type" value="Genomic_DNA"/>
</dbReference>
<evidence type="ECO:0000313" key="3">
    <source>
        <dbReference type="Proteomes" id="UP000266691"/>
    </source>
</evidence>
<keyword evidence="4" id="KW-1185">Reference proteome</keyword>
<dbReference type="InterPro" id="IPR024530">
    <property type="entry name" value="QSregVF_b"/>
</dbReference>
<name>A0A3A1NIH7_9FLAO</name>
<dbReference type="RefSeq" id="WP_119648234.1">
    <property type="nucleotide sequence ID" value="NZ_QXFI01000032.1"/>
</dbReference>
<reference evidence="1 3" key="1">
    <citation type="submission" date="2018-08" db="EMBL/GenBank/DDBJ databases">
        <title>Proposal of Muricauda 72 sp.nov. and Muricauda NH166 sp.nov., isolated from seawater.</title>
        <authorList>
            <person name="Cheng H."/>
            <person name="Wu Y.-H."/>
            <person name="Guo L.-L."/>
            <person name="Xu X.-W."/>
        </authorList>
    </citation>
    <scope>NUCLEOTIDE SEQUENCE [LARGE SCALE GENOMIC DNA]</scope>
    <source>
        <strain evidence="1 3">72</strain>
    </source>
</reference>
<dbReference type="Proteomes" id="UP000321621">
    <property type="component" value="Unassembled WGS sequence"/>
</dbReference>
<organism evidence="1 3">
    <name type="scientific">Flagellimonas pelagia</name>
    <dbReference type="NCBI Taxonomy" id="2306998"/>
    <lineage>
        <taxon>Bacteria</taxon>
        <taxon>Pseudomonadati</taxon>
        <taxon>Bacteroidota</taxon>
        <taxon>Flavobacteriia</taxon>
        <taxon>Flavobacteriales</taxon>
        <taxon>Flavobacteriaceae</taxon>
        <taxon>Flagellimonas</taxon>
    </lineage>
</organism>
<evidence type="ECO:0000313" key="4">
    <source>
        <dbReference type="Proteomes" id="UP000321621"/>
    </source>
</evidence>
<evidence type="ECO:0000313" key="1">
    <source>
        <dbReference type="EMBL" id="RIV43267.1"/>
    </source>
</evidence>
<dbReference type="EMBL" id="VNWK01000032">
    <property type="protein sequence ID" value="TXJ92492.1"/>
    <property type="molecule type" value="Genomic_DNA"/>
</dbReference>
<dbReference type="OrthoDB" id="9807855at2"/>
<dbReference type="AlphaFoldDB" id="A0A3A1NIH7"/>
<comment type="caution">
    <text evidence="1">The sequence shown here is derived from an EMBL/GenBank/DDBJ whole genome shotgun (WGS) entry which is preliminary data.</text>
</comment>
<accession>A0A3A1NIH7</accession>
<protein>
    <submittedName>
        <fullName evidence="2">DUF3820 family protein</fullName>
    </submittedName>
</protein>
<proteinExistence type="predicted"/>
<reference evidence="2 4" key="2">
    <citation type="submission" date="2019-07" db="EMBL/GenBank/DDBJ databases">
        <title>Draft genome of two Muricauda strains isolated from deep sea.</title>
        <authorList>
            <person name="Sun C."/>
        </authorList>
    </citation>
    <scope>NUCLEOTIDE SEQUENCE [LARGE SCALE GENOMIC DNA]</scope>
    <source>
        <strain evidence="2 4">72</strain>
    </source>
</reference>
<gene>
    <name evidence="1" type="ORF">D2V05_13890</name>
    <name evidence="2" type="ORF">FQ017_13760</name>
</gene>
<evidence type="ECO:0000313" key="2">
    <source>
        <dbReference type="EMBL" id="TXJ92492.1"/>
    </source>
</evidence>